<reference evidence="2 3" key="2">
    <citation type="submission" date="2020-03" db="EMBL/GenBank/DDBJ databases">
        <authorList>
            <person name="Ichikawa N."/>
            <person name="Kimura A."/>
            <person name="Kitahashi Y."/>
            <person name="Uohara A."/>
        </authorList>
    </citation>
    <scope>NUCLEOTIDE SEQUENCE [LARGE SCALE GENOMIC DNA]</scope>
    <source>
        <strain evidence="2 3">NBRC 108638</strain>
    </source>
</reference>
<organism evidence="2 3">
    <name type="scientific">Phytohabitans rumicis</name>
    <dbReference type="NCBI Taxonomy" id="1076125"/>
    <lineage>
        <taxon>Bacteria</taxon>
        <taxon>Bacillati</taxon>
        <taxon>Actinomycetota</taxon>
        <taxon>Actinomycetes</taxon>
        <taxon>Micromonosporales</taxon>
        <taxon>Micromonosporaceae</taxon>
    </lineage>
</organism>
<feature type="region of interest" description="Disordered" evidence="1">
    <location>
        <begin position="25"/>
        <end position="107"/>
    </location>
</feature>
<reference evidence="2 3" key="1">
    <citation type="submission" date="2020-03" db="EMBL/GenBank/DDBJ databases">
        <title>Whole genome shotgun sequence of Phytohabitans rumicis NBRC 108638.</title>
        <authorList>
            <person name="Komaki H."/>
            <person name="Tamura T."/>
        </authorList>
    </citation>
    <scope>NUCLEOTIDE SEQUENCE [LARGE SCALE GENOMIC DNA]</scope>
    <source>
        <strain evidence="2 3">NBRC 108638</strain>
    </source>
</reference>
<dbReference type="Proteomes" id="UP000482960">
    <property type="component" value="Unassembled WGS sequence"/>
</dbReference>
<dbReference type="EMBL" id="BLPG01000001">
    <property type="protein sequence ID" value="GFJ90564.1"/>
    <property type="molecule type" value="Genomic_DNA"/>
</dbReference>
<accession>A0A6V8L330</accession>
<name>A0A6V8L330_9ACTN</name>
<dbReference type="AlphaFoldDB" id="A0A6V8L330"/>
<comment type="caution">
    <text evidence="2">The sequence shown here is derived from an EMBL/GenBank/DDBJ whole genome shotgun (WGS) entry which is preliminary data.</text>
</comment>
<gene>
    <name evidence="2" type="ORF">Prum_042060</name>
</gene>
<evidence type="ECO:0000256" key="1">
    <source>
        <dbReference type="SAM" id="MobiDB-lite"/>
    </source>
</evidence>
<protein>
    <submittedName>
        <fullName evidence="2">Uncharacterized protein</fullName>
    </submittedName>
</protein>
<proteinExistence type="predicted"/>
<sequence>MTVRPQVKRGAWSFKRRRAKLRHGVPFARPPSGQTRVFPVPPGGHPRQSAPRVGGVAPGANRAATKVSGAREGRRVPGFRLPHSKIGDDEDAGSLGVPVNVIRGRPR</sequence>
<keyword evidence="3" id="KW-1185">Reference proteome</keyword>
<evidence type="ECO:0000313" key="3">
    <source>
        <dbReference type="Proteomes" id="UP000482960"/>
    </source>
</evidence>
<evidence type="ECO:0000313" key="2">
    <source>
        <dbReference type="EMBL" id="GFJ90564.1"/>
    </source>
</evidence>